<reference evidence="3 4" key="1">
    <citation type="submission" date="2022-10" db="EMBL/GenBank/DDBJ databases">
        <title>Comparative genomics and taxonomic characterization of three novel marine species of genus Reichenbachiella exhibiting antioxidant and polysaccharide degradation activities.</title>
        <authorList>
            <person name="Muhammad N."/>
            <person name="Lee Y.-J."/>
            <person name="Ko J."/>
            <person name="Kim S.-G."/>
        </authorList>
    </citation>
    <scope>NUCLEOTIDE SEQUENCE [LARGE SCALE GENOMIC DNA]</scope>
    <source>
        <strain evidence="3 4">ABR2-5</strain>
    </source>
</reference>
<evidence type="ECO:0000256" key="1">
    <source>
        <dbReference type="SAM" id="MobiDB-lite"/>
    </source>
</evidence>
<evidence type="ECO:0000313" key="4">
    <source>
        <dbReference type="Proteomes" id="UP001300692"/>
    </source>
</evidence>
<feature type="signal peptide" evidence="2">
    <location>
        <begin position="1"/>
        <end position="21"/>
    </location>
</feature>
<proteinExistence type="predicted"/>
<organism evidence="3 4">
    <name type="scientific">Reichenbachiella ulvae</name>
    <dbReference type="NCBI Taxonomy" id="2980104"/>
    <lineage>
        <taxon>Bacteria</taxon>
        <taxon>Pseudomonadati</taxon>
        <taxon>Bacteroidota</taxon>
        <taxon>Cytophagia</taxon>
        <taxon>Cytophagales</taxon>
        <taxon>Reichenbachiellaceae</taxon>
        <taxon>Reichenbachiella</taxon>
    </lineage>
</organism>
<keyword evidence="4" id="KW-1185">Reference proteome</keyword>
<dbReference type="Pfam" id="PF11751">
    <property type="entry name" value="PorP_SprF"/>
    <property type="match status" value="1"/>
</dbReference>
<dbReference type="Proteomes" id="UP001300692">
    <property type="component" value="Unassembled WGS sequence"/>
</dbReference>
<feature type="region of interest" description="Disordered" evidence="1">
    <location>
        <begin position="313"/>
        <end position="357"/>
    </location>
</feature>
<feature type="compositionally biased region" description="Basic and acidic residues" evidence="1">
    <location>
        <begin position="313"/>
        <end position="325"/>
    </location>
</feature>
<dbReference type="RefSeq" id="WP_264136216.1">
    <property type="nucleotide sequence ID" value="NZ_JAOYOD010000001.1"/>
</dbReference>
<gene>
    <name evidence="3" type="ORF">N7U62_02075</name>
</gene>
<keyword evidence="2" id="KW-0732">Signal</keyword>
<dbReference type="EMBL" id="JAOYOD010000001">
    <property type="protein sequence ID" value="MCV9385427.1"/>
    <property type="molecule type" value="Genomic_DNA"/>
</dbReference>
<comment type="caution">
    <text evidence="3">The sequence shown here is derived from an EMBL/GenBank/DDBJ whole genome shotgun (WGS) entry which is preliminary data.</text>
</comment>
<evidence type="ECO:0000256" key="2">
    <source>
        <dbReference type="SAM" id="SignalP"/>
    </source>
</evidence>
<dbReference type="InterPro" id="IPR019861">
    <property type="entry name" value="PorP/SprF_Bacteroidetes"/>
</dbReference>
<evidence type="ECO:0000313" key="3">
    <source>
        <dbReference type="EMBL" id="MCV9385427.1"/>
    </source>
</evidence>
<name>A0ABT3CP86_9BACT</name>
<accession>A0ABT3CP86</accession>
<feature type="compositionally biased region" description="Low complexity" evidence="1">
    <location>
        <begin position="326"/>
        <end position="357"/>
    </location>
</feature>
<protein>
    <submittedName>
        <fullName evidence="3">Type IX secretion system membrane protein PorP/SprF</fullName>
    </submittedName>
</protein>
<dbReference type="NCBIfam" id="TIGR03519">
    <property type="entry name" value="T9SS_PorP_fam"/>
    <property type="match status" value="1"/>
</dbReference>
<feature type="chain" id="PRO_5046153825" evidence="2">
    <location>
        <begin position="22"/>
        <end position="522"/>
    </location>
</feature>
<sequence>MKKITFPLLLLWLASASNLYAQDQRVYSQFFMNPYVLNSAYAGSAGYTTIYGVHRQQWIGLEGAPMNSHVSFHTPLESNFSIGAFAYNDNVDAINSSGAKITGGYLMELDRRNRSYIRFGLSVGGGYSGYDIEAGNDPTLLALTGTNTSYVTADVGLSYYFRDFNVGLSIPNLIGRDVVSPDAFSSVQLKPWENIMINANYRFLLNKSLAIEPHLIYRFSLVNMPQYEAAVMAHLGHIVWAGLSYREDLSMAALFGIKIQERYAIGFSYEYGNTELEGYSSGTLEVSLGINVGDKKKKQKQGLSFIQNFKKTREQEMRSEARRQQLAEQRAQQQKEQQTAQTTPEPKETPVTPDPVVEETAVVANTTPVEEKEVVNEQIDMSIPIKTRTNTEGEWEIGTTYIQTHMDSTKASIVKWTDALTNTPPEVALPENTHRMGRHILELPPGHHVVAGEFDDFQSAEDYSDEIFQMGYHGAIVAYVSSMKQYVVVVHKGATMRQAEEEQAVWSARHNLDHVYILNILE</sequence>